<keyword evidence="2" id="KW-1185">Reference proteome</keyword>
<evidence type="ECO:0000313" key="1">
    <source>
        <dbReference type="EMBL" id="KAI8564508.1"/>
    </source>
</evidence>
<evidence type="ECO:0000313" key="2">
    <source>
        <dbReference type="Proteomes" id="UP001062846"/>
    </source>
</evidence>
<comment type="caution">
    <text evidence="1">The sequence shown here is derived from an EMBL/GenBank/DDBJ whole genome shotgun (WGS) entry which is preliminary data.</text>
</comment>
<dbReference type="EMBL" id="CM046390">
    <property type="protein sequence ID" value="KAI8564508.1"/>
    <property type="molecule type" value="Genomic_DNA"/>
</dbReference>
<reference evidence="1" key="1">
    <citation type="submission" date="2022-02" db="EMBL/GenBank/DDBJ databases">
        <title>Plant Genome Project.</title>
        <authorList>
            <person name="Zhang R.-G."/>
        </authorList>
    </citation>
    <scope>NUCLEOTIDE SEQUENCE</scope>
    <source>
        <strain evidence="1">AT1</strain>
    </source>
</reference>
<proteinExistence type="predicted"/>
<name>A0ACC0PI68_RHOML</name>
<protein>
    <submittedName>
        <fullName evidence="1">Uncharacterized protein</fullName>
    </submittedName>
</protein>
<accession>A0ACC0PI68</accession>
<gene>
    <name evidence="1" type="ORF">RHMOL_Rhmol03G0187000</name>
</gene>
<organism evidence="1 2">
    <name type="scientific">Rhododendron molle</name>
    <name type="common">Chinese azalea</name>
    <name type="synonym">Azalea mollis</name>
    <dbReference type="NCBI Taxonomy" id="49168"/>
    <lineage>
        <taxon>Eukaryota</taxon>
        <taxon>Viridiplantae</taxon>
        <taxon>Streptophyta</taxon>
        <taxon>Embryophyta</taxon>
        <taxon>Tracheophyta</taxon>
        <taxon>Spermatophyta</taxon>
        <taxon>Magnoliopsida</taxon>
        <taxon>eudicotyledons</taxon>
        <taxon>Gunneridae</taxon>
        <taxon>Pentapetalae</taxon>
        <taxon>asterids</taxon>
        <taxon>Ericales</taxon>
        <taxon>Ericaceae</taxon>
        <taxon>Ericoideae</taxon>
        <taxon>Rhodoreae</taxon>
        <taxon>Rhododendron</taxon>
    </lineage>
</organism>
<dbReference type="Proteomes" id="UP001062846">
    <property type="component" value="Chromosome 3"/>
</dbReference>
<sequence length="394" mass="45067">MSEYPSSADTIASDDDLLTEILIRLPVESLLRFKSVSKHWLSLIATPHFSRCRNPDPSSVSGLFLYSSGRRLNTGLNFIPLQNDGNPTDGNFTTLPLGMKILSSCHGLLCCSSFSRAGYHQVHILNPTTKQFTSLPKPRGDVRGLSLSFDPCRSPHYKVICVLGTVSVLSRDPYQSDQWLYQIEIYSSETGTWRPSGEPFIGDLNSHFLGGVYWHGAIHWFNTWGDSLYFDIEDERLGILPMPPIPQGEGNGRLFRYYGESRGHLHLVEIYDARTQFCVYEMEADYSGWFVKYNVDLHEVGIAFPEMMQRLSWDPMYYSFAILAIVREEEKEDERSFLVLHIPGKIVRYNLVDKRFEKIGDVAPEHCDSSGMIEDALRYFYFHAFQYIESVSCI</sequence>